<feature type="compositionally biased region" description="Polar residues" evidence="1">
    <location>
        <begin position="1"/>
        <end position="13"/>
    </location>
</feature>
<gene>
    <name evidence="4" type="ORF">NCTC10485_04317</name>
</gene>
<name>A0A448IC07_MYCCI</name>
<dbReference type="OrthoDB" id="4764211at2"/>
<feature type="region of interest" description="Disordered" evidence="1">
    <location>
        <begin position="63"/>
        <end position="85"/>
    </location>
</feature>
<organism evidence="4 5">
    <name type="scientific">Mycolicibacterium chitae</name>
    <name type="common">Mycobacterium chitae</name>
    <dbReference type="NCBI Taxonomy" id="1792"/>
    <lineage>
        <taxon>Bacteria</taxon>
        <taxon>Bacillati</taxon>
        <taxon>Actinomycetota</taxon>
        <taxon>Actinomycetes</taxon>
        <taxon>Mycobacteriales</taxon>
        <taxon>Mycobacteriaceae</taxon>
        <taxon>Mycolicibacterium</taxon>
    </lineage>
</organism>
<dbReference type="Pfam" id="PF18645">
    <property type="entry name" value="DUF5631"/>
    <property type="match status" value="1"/>
</dbReference>
<evidence type="ECO:0000259" key="3">
    <source>
        <dbReference type="Pfam" id="PF18646"/>
    </source>
</evidence>
<dbReference type="AlphaFoldDB" id="A0A448IC07"/>
<keyword evidence="4" id="KW-0812">Transmembrane</keyword>
<feature type="domain" description="DUF5632" evidence="3">
    <location>
        <begin position="224"/>
        <end position="303"/>
    </location>
</feature>
<evidence type="ECO:0000313" key="4">
    <source>
        <dbReference type="EMBL" id="VEG50002.1"/>
    </source>
</evidence>
<dbReference type="InterPro" id="IPR040604">
    <property type="entry name" value="DUF5632"/>
</dbReference>
<feature type="domain" description="DUF5631" evidence="2">
    <location>
        <begin position="328"/>
        <end position="423"/>
    </location>
</feature>
<keyword evidence="5" id="KW-1185">Reference proteome</keyword>
<dbReference type="Pfam" id="PF18646">
    <property type="entry name" value="DUF5632"/>
    <property type="match status" value="1"/>
</dbReference>
<evidence type="ECO:0000313" key="5">
    <source>
        <dbReference type="Proteomes" id="UP000282551"/>
    </source>
</evidence>
<feature type="compositionally biased region" description="Low complexity" evidence="1">
    <location>
        <begin position="189"/>
        <end position="198"/>
    </location>
</feature>
<accession>A0A448IC07</accession>
<keyword evidence="4" id="KW-0472">Membrane</keyword>
<sequence>MPTTAVPTTSASLAPSAPVFSAPDLGPQQLADSFTRGIEVGAPMSQGTGALTQNVMDTAFRPSTGTPDFAMPSGGPDFSPATTPSSGFAVAEAAQHAGGSTGYAAHSTMAPAPTMYAAPIAPMTTMAPAAPVMSPGPLPAYGADLRPAAMAAPVVPSAPPPLASAPASAPTSAAGANALHQQGPVVRHTPGPAAAATPPVGLTETAAAAATSGAVTGALSAEAATRSRLQSLLEAVARQEPQLRWAIGERDDGSTVLVTDLAGGWIPPHVEIPTGVGLLTPAPRRNSLEAMLADAALIETWSPGQFLPDAKDVPPTPMSLRARDLPDVDDINWELTQATNWRDGLPRLAHTLAKAGVAGTGVLDTEADLLREHLAATAAAVRNNYPETDADAVGNWQLLAAIDALIAQRPTTLNYHFAWFQALHTAPRGPAGE</sequence>
<dbReference type="RefSeq" id="WP_126335601.1">
    <property type="nucleotide sequence ID" value="NZ_AP022604.1"/>
</dbReference>
<feature type="region of interest" description="Disordered" evidence="1">
    <location>
        <begin position="159"/>
        <end position="198"/>
    </location>
</feature>
<feature type="compositionally biased region" description="Low complexity" evidence="1">
    <location>
        <begin position="164"/>
        <end position="178"/>
    </location>
</feature>
<dbReference type="EMBL" id="LR134355">
    <property type="protein sequence ID" value="VEG50002.1"/>
    <property type="molecule type" value="Genomic_DNA"/>
</dbReference>
<proteinExistence type="predicted"/>
<dbReference type="InterPro" id="IPR040833">
    <property type="entry name" value="DUF5631"/>
</dbReference>
<evidence type="ECO:0000256" key="1">
    <source>
        <dbReference type="SAM" id="MobiDB-lite"/>
    </source>
</evidence>
<reference evidence="4 5" key="1">
    <citation type="submission" date="2018-12" db="EMBL/GenBank/DDBJ databases">
        <authorList>
            <consortium name="Pathogen Informatics"/>
        </authorList>
    </citation>
    <scope>NUCLEOTIDE SEQUENCE [LARGE SCALE GENOMIC DNA]</scope>
    <source>
        <strain evidence="4 5">NCTC10485</strain>
    </source>
</reference>
<dbReference type="Proteomes" id="UP000282551">
    <property type="component" value="Chromosome"/>
</dbReference>
<protein>
    <submittedName>
        <fullName evidence="4">Putative transmembrane protein</fullName>
    </submittedName>
</protein>
<feature type="region of interest" description="Disordered" evidence="1">
    <location>
        <begin position="1"/>
        <end position="25"/>
    </location>
</feature>
<evidence type="ECO:0000259" key="2">
    <source>
        <dbReference type="Pfam" id="PF18645"/>
    </source>
</evidence>